<dbReference type="AlphaFoldDB" id="A0A9E6XZR7"/>
<dbReference type="EMBL" id="CP087164">
    <property type="protein sequence ID" value="UGS37475.1"/>
    <property type="molecule type" value="Genomic_DNA"/>
</dbReference>
<reference evidence="2" key="1">
    <citation type="journal article" date="2022" name="Int. J. Syst. Evol. Microbiol.">
        <title>Pseudomonas aegrilactucae sp. nov. and Pseudomonas morbosilactucae sp. nov., pathogens causing bacterial rot of lettuce in Japan.</title>
        <authorList>
            <person name="Sawada H."/>
            <person name="Fujikawa T."/>
            <person name="Satou M."/>
        </authorList>
    </citation>
    <scope>NUCLEOTIDE SEQUENCE</scope>
    <source>
        <strain evidence="2">0166_1</strain>
    </source>
</reference>
<feature type="transmembrane region" description="Helical" evidence="1">
    <location>
        <begin position="41"/>
        <end position="64"/>
    </location>
</feature>
<dbReference type="Proteomes" id="UP001162834">
    <property type="component" value="Chromosome"/>
</dbReference>
<name>A0A9E6XZR7_9ACTN</name>
<keyword evidence="1" id="KW-0812">Transmembrane</keyword>
<dbReference type="KEGG" id="sbae:DSM104329_03891"/>
<proteinExistence type="predicted"/>
<dbReference type="RefSeq" id="WP_259311530.1">
    <property type="nucleotide sequence ID" value="NZ_CP087164.1"/>
</dbReference>
<gene>
    <name evidence="2" type="ORF">DSM104329_03891</name>
</gene>
<keyword evidence="1" id="KW-0472">Membrane</keyword>
<evidence type="ECO:0000256" key="1">
    <source>
        <dbReference type="SAM" id="Phobius"/>
    </source>
</evidence>
<accession>A0A9E6XZR7</accession>
<keyword evidence="1" id="KW-1133">Transmembrane helix</keyword>
<organism evidence="2 3">
    <name type="scientific">Capillimicrobium parvum</name>
    <dbReference type="NCBI Taxonomy" id="2884022"/>
    <lineage>
        <taxon>Bacteria</taxon>
        <taxon>Bacillati</taxon>
        <taxon>Actinomycetota</taxon>
        <taxon>Thermoleophilia</taxon>
        <taxon>Solirubrobacterales</taxon>
        <taxon>Capillimicrobiaceae</taxon>
        <taxon>Capillimicrobium</taxon>
    </lineage>
</organism>
<evidence type="ECO:0000313" key="2">
    <source>
        <dbReference type="EMBL" id="UGS37475.1"/>
    </source>
</evidence>
<sequence>MTVTAIFALLGAKALYLLLLWLASAIIASWLSDRAGYGERWGLATGLLVTVAAIPIWLVIYLAIPRPGSRRRVDGVIPKRRKAAEIDIDSRPTA</sequence>
<protein>
    <submittedName>
        <fullName evidence="2">Uncharacterized protein</fullName>
    </submittedName>
</protein>
<evidence type="ECO:0000313" key="3">
    <source>
        <dbReference type="Proteomes" id="UP001162834"/>
    </source>
</evidence>
<keyword evidence="3" id="KW-1185">Reference proteome</keyword>